<dbReference type="EMBL" id="KN825131">
    <property type="protein sequence ID" value="KIK94076.1"/>
    <property type="molecule type" value="Genomic_DNA"/>
</dbReference>
<dbReference type="STRING" id="930991.A0A0D0DWA1"/>
<reference evidence="3" key="2">
    <citation type="submission" date="2015-01" db="EMBL/GenBank/DDBJ databases">
        <title>Evolutionary Origins and Diversification of the Mycorrhizal Mutualists.</title>
        <authorList>
            <consortium name="DOE Joint Genome Institute"/>
            <consortium name="Mycorrhizal Genomics Consortium"/>
            <person name="Kohler A."/>
            <person name="Kuo A."/>
            <person name="Nagy L.G."/>
            <person name="Floudas D."/>
            <person name="Copeland A."/>
            <person name="Barry K.W."/>
            <person name="Cichocki N."/>
            <person name="Veneault-Fourrey C."/>
            <person name="LaButti K."/>
            <person name="Lindquist E.A."/>
            <person name="Lipzen A."/>
            <person name="Lundell T."/>
            <person name="Morin E."/>
            <person name="Murat C."/>
            <person name="Riley R."/>
            <person name="Ohm R."/>
            <person name="Sun H."/>
            <person name="Tunlid A."/>
            <person name="Henrissat B."/>
            <person name="Grigoriev I.V."/>
            <person name="Hibbett D.S."/>
            <person name="Martin F."/>
        </authorList>
    </citation>
    <scope>NUCLEOTIDE SEQUENCE [LARGE SCALE GENOMIC DNA]</scope>
    <source>
        <strain evidence="3">Ve08.2h10</strain>
    </source>
</reference>
<dbReference type="PANTHER" id="PTHR33840">
    <property type="match status" value="1"/>
</dbReference>
<reference evidence="2 3" key="1">
    <citation type="submission" date="2014-04" db="EMBL/GenBank/DDBJ databases">
        <authorList>
            <consortium name="DOE Joint Genome Institute"/>
            <person name="Kuo A."/>
            <person name="Kohler A."/>
            <person name="Jargeat P."/>
            <person name="Nagy L.G."/>
            <person name="Floudas D."/>
            <person name="Copeland A."/>
            <person name="Barry K.W."/>
            <person name="Cichocki N."/>
            <person name="Veneault-Fourrey C."/>
            <person name="LaButti K."/>
            <person name="Lindquist E.A."/>
            <person name="Lipzen A."/>
            <person name="Lundell T."/>
            <person name="Morin E."/>
            <person name="Murat C."/>
            <person name="Sun H."/>
            <person name="Tunlid A."/>
            <person name="Henrissat B."/>
            <person name="Grigoriev I.V."/>
            <person name="Hibbett D.S."/>
            <person name="Martin F."/>
            <person name="Nordberg H.P."/>
            <person name="Cantor M.N."/>
            <person name="Hua S.X."/>
        </authorList>
    </citation>
    <scope>NUCLEOTIDE SEQUENCE [LARGE SCALE GENOMIC DNA]</scope>
    <source>
        <strain evidence="2 3">Ve08.2h10</strain>
    </source>
</reference>
<dbReference type="PANTHER" id="PTHR33840:SF1">
    <property type="entry name" value="TLE1 PHOSPHOLIPASE DOMAIN-CONTAINING PROTEIN"/>
    <property type="match status" value="1"/>
</dbReference>
<dbReference type="HOGENOM" id="CLU_005049_3_1_1"/>
<dbReference type="AlphaFoldDB" id="A0A0D0DWA1"/>
<sequence>MTGALDLLIDITTMIPISTSALNPSPLPRAATDPRSNSAFKMKKRIIICCDGTWQDGVIVKERWKYTNVLKLSRALNHVDERTKTPIAQVVFYQSGVGSSQNFYSEYIQGATGASLVEKVQEAYAFIAQNFHPGDEIFLFGFSRGAYTARMVAMFIGAIGVLDKTDMDHFADIFVAYQKLGKSNVPTEIAKLKAELAPWTSHTSRGKLRADSDEDTFSIKCVGVFDTVGSVGLPEEITHKSPSTKSIFGFPNTELGEHIGRAYQALAINETRVDFSCSKFEQTEGGRRKGQVLKQCWFVGSHSDIGGGWHDHDLSDLTLTWMVANIGDMLSVDLKYIASLPDPVAPWGKQPPHDPRTGIFVLALENTRQLPTKTDDVTHETIHPSVLQQDHLVPQLQENVQKNPSLVCSLLPLEEEMKKNWPYVPGKNTPRDSKGSAQVESATNAKVTFLWSATKEIVSVGTELGTEIVKEVQTQVATSASTDGAIREQSSTTTWLTSLAHESHVGAVLKEIAKHQVRV</sequence>
<evidence type="ECO:0000313" key="3">
    <source>
        <dbReference type="Proteomes" id="UP000054538"/>
    </source>
</evidence>
<evidence type="ECO:0000259" key="1">
    <source>
        <dbReference type="Pfam" id="PF09994"/>
    </source>
</evidence>
<organism evidence="2 3">
    <name type="scientific">Paxillus rubicundulus Ve08.2h10</name>
    <dbReference type="NCBI Taxonomy" id="930991"/>
    <lineage>
        <taxon>Eukaryota</taxon>
        <taxon>Fungi</taxon>
        <taxon>Dikarya</taxon>
        <taxon>Basidiomycota</taxon>
        <taxon>Agaricomycotina</taxon>
        <taxon>Agaricomycetes</taxon>
        <taxon>Agaricomycetidae</taxon>
        <taxon>Boletales</taxon>
        <taxon>Paxilineae</taxon>
        <taxon>Paxillaceae</taxon>
        <taxon>Paxillus</taxon>
    </lineage>
</organism>
<name>A0A0D0DWA1_9AGAM</name>
<dbReference type="OrthoDB" id="3057168at2759"/>
<gene>
    <name evidence="2" type="ORF">PAXRUDRAFT_828358</name>
</gene>
<dbReference type="Gene3D" id="3.40.50.1820">
    <property type="entry name" value="alpha/beta hydrolase"/>
    <property type="match status" value="1"/>
</dbReference>
<keyword evidence="3" id="KW-1185">Reference proteome</keyword>
<dbReference type="InterPro" id="IPR029058">
    <property type="entry name" value="AB_hydrolase_fold"/>
</dbReference>
<evidence type="ECO:0000313" key="2">
    <source>
        <dbReference type="EMBL" id="KIK94076.1"/>
    </source>
</evidence>
<dbReference type="InterPro" id="IPR018712">
    <property type="entry name" value="Tle1-like_cat"/>
</dbReference>
<accession>A0A0D0DWA1</accession>
<dbReference type="Proteomes" id="UP000054538">
    <property type="component" value="Unassembled WGS sequence"/>
</dbReference>
<protein>
    <recommendedName>
        <fullName evidence="1">T6SS Phospholipase effector Tle1-like catalytic domain-containing protein</fullName>
    </recommendedName>
</protein>
<dbReference type="Pfam" id="PF09994">
    <property type="entry name" value="T6SS_Tle1-like_cat"/>
    <property type="match status" value="1"/>
</dbReference>
<dbReference type="SUPFAM" id="SSF53474">
    <property type="entry name" value="alpha/beta-Hydrolases"/>
    <property type="match status" value="1"/>
</dbReference>
<dbReference type="InParanoid" id="A0A0D0DWA1"/>
<feature type="domain" description="T6SS Phospholipase effector Tle1-like catalytic" evidence="1">
    <location>
        <begin position="44"/>
        <end position="324"/>
    </location>
</feature>
<proteinExistence type="predicted"/>